<dbReference type="Pfam" id="PF05168">
    <property type="entry name" value="HEPN"/>
    <property type="match status" value="1"/>
</dbReference>
<keyword evidence="3" id="KW-1185">Reference proteome</keyword>
<name>A0A6B9ZIA9_9BACT</name>
<dbReference type="SMART" id="SM00748">
    <property type="entry name" value="HEPN"/>
    <property type="match status" value="1"/>
</dbReference>
<dbReference type="KEGG" id="chih:GWR21_17040"/>
<gene>
    <name evidence="2" type="ORF">GWR21_17040</name>
</gene>
<accession>A0A6B9ZIA9</accession>
<dbReference type="EMBL" id="CP048113">
    <property type="protein sequence ID" value="QHS61241.1"/>
    <property type="molecule type" value="Genomic_DNA"/>
</dbReference>
<dbReference type="Proteomes" id="UP000476411">
    <property type="component" value="Chromosome"/>
</dbReference>
<dbReference type="RefSeq" id="WP_162332918.1">
    <property type="nucleotide sequence ID" value="NZ_CP048113.1"/>
</dbReference>
<dbReference type="InterPro" id="IPR007842">
    <property type="entry name" value="HEPN_dom"/>
</dbReference>
<sequence>MLTEFKHLSKPQVAQLVELIQKIVKVVHPNKMICYGARMNTTSQWNSFMNDNKCITEERPAYDLLIIINNDEKQLDHEIIECAEIQATKVGCDVTTLVQSLGQSNRALENGNRFISTVYRKGILLYDLDKVPLSVPPDEPTIEAVIDTITNDWKKGYELAQCFFKKAIYCYENTWYEQTTFDLHQAVQHACMCMLRMYSGYRSNTHNLSRLLSLIKNFSPAPSGVFPCTTKEEIGIYNILNKAYSDARYNENYQVTAEKAQLLIGRVKALLSIAQQLYQERLLSLRSDLAIQLPVSALNVVV</sequence>
<reference evidence="2 3" key="1">
    <citation type="submission" date="2020-01" db="EMBL/GenBank/DDBJ databases">
        <title>Complete genome sequence of Chitinophaga sp. H33E-04 isolated from quinoa roots.</title>
        <authorList>
            <person name="Weon H.-Y."/>
            <person name="Lee S.A."/>
        </authorList>
    </citation>
    <scope>NUCLEOTIDE SEQUENCE [LARGE SCALE GENOMIC DNA]</scope>
    <source>
        <strain evidence="2 3">H33E-04</strain>
    </source>
</reference>
<protein>
    <submittedName>
        <fullName evidence="2">HEPN domain-containing protein</fullName>
    </submittedName>
</protein>
<dbReference type="AlphaFoldDB" id="A0A6B9ZIA9"/>
<evidence type="ECO:0000313" key="2">
    <source>
        <dbReference type="EMBL" id="QHS61241.1"/>
    </source>
</evidence>
<evidence type="ECO:0000313" key="3">
    <source>
        <dbReference type="Proteomes" id="UP000476411"/>
    </source>
</evidence>
<feature type="domain" description="HEPN" evidence="1">
    <location>
        <begin position="157"/>
        <end position="277"/>
    </location>
</feature>
<evidence type="ECO:0000259" key="1">
    <source>
        <dbReference type="PROSITE" id="PS50910"/>
    </source>
</evidence>
<proteinExistence type="predicted"/>
<dbReference type="Gene3D" id="1.20.120.330">
    <property type="entry name" value="Nucleotidyltransferases domain 2"/>
    <property type="match status" value="1"/>
</dbReference>
<organism evidence="2 3">
    <name type="scientific">Chitinophaga agri</name>
    <dbReference type="NCBI Taxonomy" id="2703787"/>
    <lineage>
        <taxon>Bacteria</taxon>
        <taxon>Pseudomonadati</taxon>
        <taxon>Bacteroidota</taxon>
        <taxon>Chitinophagia</taxon>
        <taxon>Chitinophagales</taxon>
        <taxon>Chitinophagaceae</taxon>
        <taxon>Chitinophaga</taxon>
    </lineage>
</organism>
<dbReference type="PROSITE" id="PS50910">
    <property type="entry name" value="HEPN"/>
    <property type="match status" value="1"/>
</dbReference>
<dbReference type="SUPFAM" id="SSF81593">
    <property type="entry name" value="Nucleotidyltransferase substrate binding subunit/domain"/>
    <property type="match status" value="1"/>
</dbReference>